<dbReference type="CDD" id="cd10169">
    <property type="entry name" value="ASKHA_NBD_actin-like"/>
    <property type="match status" value="1"/>
</dbReference>
<dbReference type="GO" id="GO:0005885">
    <property type="term" value="C:Arp2/3 protein complex"/>
    <property type="evidence" value="ECO:0000318"/>
    <property type="project" value="GO_Central"/>
</dbReference>
<dbReference type="VEuPathDB" id="TrichDB:TVAG_043970"/>
<keyword evidence="3" id="KW-1185">Reference proteome</keyword>
<evidence type="ECO:0000313" key="2">
    <source>
        <dbReference type="EMBL" id="EAY13837.1"/>
    </source>
</evidence>
<dbReference type="PANTHER" id="PTHR11937">
    <property type="entry name" value="ACTIN"/>
    <property type="match status" value="1"/>
</dbReference>
<dbReference type="EMBL" id="DS113279">
    <property type="protein sequence ID" value="EAY13837.1"/>
    <property type="molecule type" value="Genomic_DNA"/>
</dbReference>
<reference evidence="2" key="1">
    <citation type="submission" date="2006-10" db="EMBL/GenBank/DDBJ databases">
        <authorList>
            <person name="Amadeo P."/>
            <person name="Zhao Q."/>
            <person name="Wortman J."/>
            <person name="Fraser-Liggett C."/>
            <person name="Carlton J."/>
        </authorList>
    </citation>
    <scope>NUCLEOTIDE SEQUENCE</scope>
    <source>
        <strain evidence="2">G3</strain>
    </source>
</reference>
<proteinExistence type="inferred from homology"/>
<dbReference type="InterPro" id="IPR004000">
    <property type="entry name" value="Actin"/>
</dbReference>
<dbReference type="Gene3D" id="3.30.420.40">
    <property type="match status" value="2"/>
</dbReference>
<dbReference type="SMART" id="SM00268">
    <property type="entry name" value="ACTIN"/>
    <property type="match status" value="1"/>
</dbReference>
<dbReference type="FunFam" id="3.30.420.40:FF:000313">
    <property type="entry name" value="Actin family"/>
    <property type="match status" value="1"/>
</dbReference>
<evidence type="ECO:0000256" key="1">
    <source>
        <dbReference type="RuleBase" id="RU000487"/>
    </source>
</evidence>
<dbReference type="VEuPathDB" id="TrichDB:TVAGG3_0541070"/>
<dbReference type="SUPFAM" id="SSF53067">
    <property type="entry name" value="Actin-like ATPase domain"/>
    <property type="match status" value="2"/>
</dbReference>
<dbReference type="RefSeq" id="XP_001326060.1">
    <property type="nucleotide sequence ID" value="XM_001326025.1"/>
</dbReference>
<dbReference type="OrthoDB" id="337660at2759"/>
<dbReference type="Pfam" id="PF00022">
    <property type="entry name" value="Actin"/>
    <property type="match status" value="2"/>
</dbReference>
<dbReference type="eggNOG" id="KOG0676">
    <property type="taxonomic scope" value="Eukaryota"/>
</dbReference>
<accession>A2E0F7</accession>
<dbReference type="Gene3D" id="3.90.640.10">
    <property type="entry name" value="Actin, Chain A, domain 4"/>
    <property type="match status" value="1"/>
</dbReference>
<protein>
    <submittedName>
        <fullName evidence="2">Actin family protein</fullName>
    </submittedName>
</protein>
<gene>
    <name evidence="2" type="ORF">TVAG_043970</name>
</gene>
<dbReference type="InParanoid" id="A2E0F7"/>
<dbReference type="AlphaFoldDB" id="A2E0F7"/>
<dbReference type="Proteomes" id="UP000001542">
    <property type="component" value="Unassembled WGS sequence"/>
</dbReference>
<dbReference type="STRING" id="5722.A2E0F7"/>
<dbReference type="SMR" id="A2E0F7"/>
<dbReference type="KEGG" id="tva:4771822"/>
<reference evidence="2" key="2">
    <citation type="journal article" date="2007" name="Science">
        <title>Draft genome sequence of the sexually transmitted pathogen Trichomonas vaginalis.</title>
        <authorList>
            <person name="Carlton J.M."/>
            <person name="Hirt R.P."/>
            <person name="Silva J.C."/>
            <person name="Delcher A.L."/>
            <person name="Schatz M."/>
            <person name="Zhao Q."/>
            <person name="Wortman J.R."/>
            <person name="Bidwell S.L."/>
            <person name="Alsmark U.C.M."/>
            <person name="Besteiro S."/>
            <person name="Sicheritz-Ponten T."/>
            <person name="Noel C.J."/>
            <person name="Dacks J.B."/>
            <person name="Foster P.G."/>
            <person name="Simillion C."/>
            <person name="Van de Peer Y."/>
            <person name="Miranda-Saavedra D."/>
            <person name="Barton G.J."/>
            <person name="Westrop G.D."/>
            <person name="Mueller S."/>
            <person name="Dessi D."/>
            <person name="Fiori P.L."/>
            <person name="Ren Q."/>
            <person name="Paulsen I."/>
            <person name="Zhang H."/>
            <person name="Bastida-Corcuera F.D."/>
            <person name="Simoes-Barbosa A."/>
            <person name="Brown M.T."/>
            <person name="Hayes R.D."/>
            <person name="Mukherjee M."/>
            <person name="Okumura C.Y."/>
            <person name="Schneider R."/>
            <person name="Smith A.J."/>
            <person name="Vanacova S."/>
            <person name="Villalvazo M."/>
            <person name="Haas B.J."/>
            <person name="Pertea M."/>
            <person name="Feldblyum T.V."/>
            <person name="Utterback T.R."/>
            <person name="Shu C.L."/>
            <person name="Osoegawa K."/>
            <person name="de Jong P.J."/>
            <person name="Hrdy I."/>
            <person name="Horvathova L."/>
            <person name="Zubacova Z."/>
            <person name="Dolezal P."/>
            <person name="Malik S.B."/>
            <person name="Logsdon J.M. Jr."/>
            <person name="Henze K."/>
            <person name="Gupta A."/>
            <person name="Wang C.C."/>
            <person name="Dunne R.L."/>
            <person name="Upcroft J.A."/>
            <person name="Upcroft P."/>
            <person name="White O."/>
            <person name="Salzberg S.L."/>
            <person name="Tang P."/>
            <person name="Chiu C.-H."/>
            <person name="Lee Y.-S."/>
            <person name="Embley T.M."/>
            <person name="Coombs G.H."/>
            <person name="Mottram J.C."/>
            <person name="Tachezy J."/>
            <person name="Fraser-Liggett C.M."/>
            <person name="Johnson P.J."/>
        </authorList>
    </citation>
    <scope>NUCLEOTIDE SEQUENCE [LARGE SCALE GENOMIC DNA]</scope>
    <source>
        <strain evidence="2">G3</strain>
    </source>
</reference>
<evidence type="ECO:0000313" key="3">
    <source>
        <dbReference type="Proteomes" id="UP000001542"/>
    </source>
</evidence>
<dbReference type="GO" id="GO:0034314">
    <property type="term" value="P:Arp2/3 complex-mediated actin nucleation"/>
    <property type="evidence" value="ECO:0000318"/>
    <property type="project" value="GO_Central"/>
</dbReference>
<organism evidence="2 3">
    <name type="scientific">Trichomonas vaginalis (strain ATCC PRA-98 / G3)</name>
    <dbReference type="NCBI Taxonomy" id="412133"/>
    <lineage>
        <taxon>Eukaryota</taxon>
        <taxon>Metamonada</taxon>
        <taxon>Parabasalia</taxon>
        <taxon>Trichomonadida</taxon>
        <taxon>Trichomonadidae</taxon>
        <taxon>Trichomonas</taxon>
    </lineage>
</organism>
<dbReference type="FunFam" id="3.90.640.10:FF:000173">
    <property type="entry name" value="Actin family protein"/>
    <property type="match status" value="1"/>
</dbReference>
<comment type="similarity">
    <text evidence="1">Belongs to the actin family.</text>
</comment>
<dbReference type="InterPro" id="IPR043129">
    <property type="entry name" value="ATPase_NBD"/>
</dbReference>
<sequence length="409" mass="46395">MNIISNPHKTLVFDIGSCYTRFGYAGDVQPSFSVPSSIIQRVRDGEKTYEFGDSWLSKNMPDLEVVSMIDGSGNLVPDHSQIIPTYLDWTYSKCLQIDPSDHPVLLTQPTQITINKGQFENWRKSWCEHLFEFANHPYLCLEFDSSLAALSRGLQTGIVLDFGWLYTRIVPIFEGKPLLNVARNYQIGTYTFVDYVETLTNQSGGKIYTLFDPPEQNQQFNVNFKPLVARFPLYTPTESQQKYAKRNIIIDILKTQLTYISTKQQDPMALLYYVPGHEPLKTSVLAPLKSIFWQRIGNSPIPLLPDTIADVIGKCPGDVQRLMWKNIIPVGGLSNVPGMYDKLRELLGRLVPRNYMVDIIPPMHPMCNGSFSVWVGGSIMGSLDNFPEFCISKQEWSEQGEAILSKKCK</sequence>
<name>A2E0F7_TRIV3</name>